<dbReference type="Proteomes" id="UP000001072">
    <property type="component" value="Unassembled WGS sequence"/>
</dbReference>
<dbReference type="InterPro" id="IPR011032">
    <property type="entry name" value="GroES-like_sf"/>
</dbReference>
<dbReference type="InterPro" id="IPR020843">
    <property type="entry name" value="ER"/>
</dbReference>
<dbReference type="eggNOG" id="KOG1198">
    <property type="taxonomic scope" value="Eukaryota"/>
</dbReference>
<dbReference type="VEuPathDB" id="FungiDB:MELLADRAFT_93398"/>
<dbReference type="Pfam" id="PF08240">
    <property type="entry name" value="ADH_N"/>
    <property type="match status" value="1"/>
</dbReference>
<dbReference type="EMBL" id="GL883094">
    <property type="protein sequence ID" value="EGG10434.1"/>
    <property type="molecule type" value="Genomic_DNA"/>
</dbReference>
<dbReference type="SUPFAM" id="SSF50129">
    <property type="entry name" value="GroES-like"/>
    <property type="match status" value="1"/>
</dbReference>
<dbReference type="InterPro" id="IPR036291">
    <property type="entry name" value="NAD(P)-bd_dom_sf"/>
</dbReference>
<keyword evidence="1" id="KW-0521">NADP</keyword>
<organism evidence="5">
    <name type="scientific">Melampsora larici-populina (strain 98AG31 / pathotype 3-4-7)</name>
    <name type="common">Poplar leaf rust fungus</name>
    <dbReference type="NCBI Taxonomy" id="747676"/>
    <lineage>
        <taxon>Eukaryota</taxon>
        <taxon>Fungi</taxon>
        <taxon>Dikarya</taxon>
        <taxon>Basidiomycota</taxon>
        <taxon>Pucciniomycotina</taxon>
        <taxon>Pucciniomycetes</taxon>
        <taxon>Pucciniales</taxon>
        <taxon>Melampsoraceae</taxon>
        <taxon>Melampsora</taxon>
    </lineage>
</organism>
<dbReference type="KEGG" id="mlr:MELLADRAFT_93398"/>
<dbReference type="Pfam" id="PF00107">
    <property type="entry name" value="ADH_zinc_N"/>
    <property type="match status" value="1"/>
</dbReference>
<proteinExistence type="predicted"/>
<feature type="domain" description="Enoyl reductase (ER)" evidence="3">
    <location>
        <begin position="23"/>
        <end position="281"/>
    </location>
</feature>
<dbReference type="PANTHER" id="PTHR48106">
    <property type="entry name" value="QUINONE OXIDOREDUCTASE PIG3-RELATED"/>
    <property type="match status" value="1"/>
</dbReference>
<dbReference type="OrthoDB" id="203908at2759"/>
<name>F4RA86_MELLP</name>
<dbReference type="SMART" id="SM00829">
    <property type="entry name" value="PKS_ER"/>
    <property type="match status" value="1"/>
</dbReference>
<keyword evidence="2" id="KW-0560">Oxidoreductase</keyword>
<dbReference type="PANTHER" id="PTHR48106:SF18">
    <property type="entry name" value="QUINONE OXIDOREDUCTASE PIG3"/>
    <property type="match status" value="1"/>
</dbReference>
<dbReference type="HOGENOM" id="CLU_026673_3_4_1"/>
<dbReference type="AlphaFoldDB" id="F4RA86"/>
<dbReference type="InterPro" id="IPR013149">
    <property type="entry name" value="ADH-like_C"/>
</dbReference>
<evidence type="ECO:0000256" key="1">
    <source>
        <dbReference type="ARBA" id="ARBA00022857"/>
    </source>
</evidence>
<protein>
    <recommendedName>
        <fullName evidence="3">Enoyl reductase (ER) domain-containing protein</fullName>
    </recommendedName>
</protein>
<dbReference type="Gene3D" id="3.90.180.10">
    <property type="entry name" value="Medium-chain alcohol dehydrogenases, catalytic domain"/>
    <property type="match status" value="1"/>
</dbReference>
<dbReference type="GeneID" id="18936559"/>
<gene>
    <name evidence="4" type="ORF">MELLADRAFT_93398</name>
</gene>
<dbReference type="GO" id="GO:0070402">
    <property type="term" value="F:NADPH binding"/>
    <property type="evidence" value="ECO:0007669"/>
    <property type="project" value="TreeGrafter"/>
</dbReference>
<accession>F4RA86</accession>
<dbReference type="RefSeq" id="XP_007405904.1">
    <property type="nucleotide sequence ID" value="XM_007405842.1"/>
</dbReference>
<dbReference type="STRING" id="747676.F4RA86"/>
<dbReference type="SUPFAM" id="SSF51735">
    <property type="entry name" value="NAD(P)-binding Rossmann-fold domains"/>
    <property type="match status" value="1"/>
</dbReference>
<evidence type="ECO:0000259" key="3">
    <source>
        <dbReference type="SMART" id="SM00829"/>
    </source>
</evidence>
<reference evidence="5" key="1">
    <citation type="journal article" date="2011" name="Proc. Natl. Acad. Sci. U.S.A.">
        <title>Obligate biotrophy features unraveled by the genomic analysis of rust fungi.</title>
        <authorList>
            <person name="Duplessis S."/>
            <person name="Cuomo C.A."/>
            <person name="Lin Y.-C."/>
            <person name="Aerts A."/>
            <person name="Tisserant E."/>
            <person name="Veneault-Fourrey C."/>
            <person name="Joly D.L."/>
            <person name="Hacquard S."/>
            <person name="Amselem J."/>
            <person name="Cantarel B.L."/>
            <person name="Chiu R."/>
            <person name="Coutinho P.M."/>
            <person name="Feau N."/>
            <person name="Field M."/>
            <person name="Frey P."/>
            <person name="Gelhaye E."/>
            <person name="Goldberg J."/>
            <person name="Grabherr M.G."/>
            <person name="Kodira C.D."/>
            <person name="Kohler A."/>
            <person name="Kuees U."/>
            <person name="Lindquist E.A."/>
            <person name="Lucas S.M."/>
            <person name="Mago R."/>
            <person name="Mauceli E."/>
            <person name="Morin E."/>
            <person name="Murat C."/>
            <person name="Pangilinan J.L."/>
            <person name="Park R."/>
            <person name="Pearson M."/>
            <person name="Quesneville H."/>
            <person name="Rouhier N."/>
            <person name="Sakthikumar S."/>
            <person name="Salamov A.A."/>
            <person name="Schmutz J."/>
            <person name="Selles B."/>
            <person name="Shapiro H."/>
            <person name="Tanguay P."/>
            <person name="Tuskan G.A."/>
            <person name="Henrissat B."/>
            <person name="Van de Peer Y."/>
            <person name="Rouze P."/>
            <person name="Ellis J.G."/>
            <person name="Dodds P.N."/>
            <person name="Schein J.E."/>
            <person name="Zhong S."/>
            <person name="Hamelin R.C."/>
            <person name="Grigoriev I.V."/>
            <person name="Szabo L.J."/>
            <person name="Martin F."/>
        </authorList>
    </citation>
    <scope>NUCLEOTIDE SEQUENCE [LARGE SCALE GENOMIC DNA]</scope>
    <source>
        <strain evidence="5">98AG31 / pathotype 3-4-7</strain>
    </source>
</reference>
<dbReference type="Gene3D" id="3.40.50.720">
    <property type="entry name" value="NAD(P)-binding Rossmann-like Domain"/>
    <property type="match status" value="1"/>
</dbReference>
<dbReference type="InterPro" id="IPR013154">
    <property type="entry name" value="ADH-like_N"/>
</dbReference>
<keyword evidence="5" id="KW-1185">Reference proteome</keyword>
<evidence type="ECO:0000313" key="4">
    <source>
        <dbReference type="EMBL" id="EGG10434.1"/>
    </source>
</evidence>
<evidence type="ECO:0000256" key="2">
    <source>
        <dbReference type="ARBA" id="ARBA00023002"/>
    </source>
</evidence>
<dbReference type="InParanoid" id="F4RA86"/>
<sequence length="297" mass="32587">MSITGTRLTVFWVDEIKKGGVSQHADDLVMIERPETKEGEVQVKVLAFGLNRMDILQRQGLYPLPPEYPKSLGVEFSGIIEKSNSQDWKHGEHVFGLAYGGAYAEYISVDARMIVKKPESLSWEEAASIPENWLTSYQALIWIGQLKKGSKVLIHGGASGIGIAAIQLAKSIGVAEIFTTAGTEEKVNFLMSLGATQAMNYKEVDFSREIDSVTKGSGVDFILDLVGQSYWNSNIKSLSKDGKLVLLGLLSGGKIQTPVELGPILFKRLKIEGTTLRSRSIDYQCQEDPQSGYPQGI</sequence>
<dbReference type="GO" id="GO:0016651">
    <property type="term" value="F:oxidoreductase activity, acting on NAD(P)H"/>
    <property type="evidence" value="ECO:0007669"/>
    <property type="project" value="TreeGrafter"/>
</dbReference>
<evidence type="ECO:0000313" key="5">
    <source>
        <dbReference type="Proteomes" id="UP000001072"/>
    </source>
</evidence>